<organism evidence="2 3">
    <name type="scientific">Candida parapsilosis</name>
    <name type="common">Yeast</name>
    <dbReference type="NCBI Taxonomy" id="5480"/>
    <lineage>
        <taxon>Eukaryota</taxon>
        <taxon>Fungi</taxon>
        <taxon>Dikarya</taxon>
        <taxon>Ascomycota</taxon>
        <taxon>Saccharomycotina</taxon>
        <taxon>Pichiomycetes</taxon>
        <taxon>Debaryomycetaceae</taxon>
        <taxon>Candida/Lodderomyces clade</taxon>
        <taxon>Candida</taxon>
    </lineage>
</organism>
<feature type="region of interest" description="Disordered" evidence="1">
    <location>
        <begin position="438"/>
        <end position="470"/>
    </location>
</feature>
<dbReference type="Proteomes" id="UP000590412">
    <property type="component" value="Unassembled WGS sequence"/>
</dbReference>
<evidence type="ECO:0000256" key="1">
    <source>
        <dbReference type="SAM" id="MobiDB-lite"/>
    </source>
</evidence>
<feature type="compositionally biased region" description="Low complexity" evidence="1">
    <location>
        <begin position="443"/>
        <end position="461"/>
    </location>
</feature>
<accession>A0A8X7TET2</accession>
<name>A0A8X7TET2_CANPA</name>
<feature type="region of interest" description="Disordered" evidence="1">
    <location>
        <begin position="274"/>
        <end position="317"/>
    </location>
</feature>
<comment type="caution">
    <text evidence="2">The sequence shown here is derived from an EMBL/GenBank/DDBJ whole genome shotgun (WGS) entry which is preliminary data.</text>
</comment>
<dbReference type="AlphaFoldDB" id="A0A8X7TET2"/>
<feature type="region of interest" description="Disordered" evidence="1">
    <location>
        <begin position="1"/>
        <end position="73"/>
    </location>
</feature>
<proteinExistence type="predicted"/>
<protein>
    <submittedName>
        <fullName evidence="2">Uncharacterized protein</fullName>
    </submittedName>
</protein>
<feature type="compositionally biased region" description="Basic and acidic residues" evidence="1">
    <location>
        <begin position="16"/>
        <end position="27"/>
    </location>
</feature>
<feature type="region of interest" description="Disordered" evidence="1">
    <location>
        <begin position="94"/>
        <end position="118"/>
    </location>
</feature>
<sequence length="470" mass="53101">MDTSSTPVVEANTEAKLNEDVTDHDKPISISESTDTWNKVETHESDNKTEKENGKTSDSLADTTEAKLEEGTANAIEFQNNVIHSTIDELKGEATTELSSNNASQLYNEDNDDDGFDDFDEFAAAEPNTHKEEEHEFDDFGDFDEFETVNEETTIQRSQPNTDPAFPDSCFSNKIEFESRLSKLLSKLFITNEGSATARATSTSSFESPTDTTVDKPTESLLNDRSRTIYKQISTMPYLHPPNWIRSDIRHNLLIKLGIPINLDELNANNPGITTTTSMHQGTNTSLNTIHSSTDTNPQNHLSVPSQPQRSRKKSISEQDINWSDFTIPEFDSLKLTNDQLHQILSSTNGTISKIEYDLMENTSRQFLHDVKSDDVLDAKLTQLSNNHQELLKLSSIWQHQLHELRKDYEIYEQVVQSCIGYSQKLRREEILENLKKMRKHSSVNASSSAFSSSSSSASASKQKKKFWKK</sequence>
<gene>
    <name evidence="2" type="ORF">FOB60_001018</name>
</gene>
<reference evidence="2" key="1">
    <citation type="submission" date="2020-03" db="EMBL/GenBank/DDBJ databases">
        <title>FDA dAtabase for Regulatory Grade micrObial Sequences (FDA-ARGOS): Supporting development and validation of Infectious Disease Dx tests.</title>
        <authorList>
            <person name="Campos J."/>
            <person name="Goldberg B."/>
            <person name="Tallon L."/>
            <person name="Sadzewicz L."/>
            <person name="Vavikolanu K."/>
            <person name="Mehta A."/>
            <person name="Aluvathingal J."/>
            <person name="Nadendla S."/>
            <person name="Nandy P."/>
            <person name="Geyer C."/>
            <person name="Yan Y."/>
            <person name="Sichtig H."/>
        </authorList>
    </citation>
    <scope>NUCLEOTIDE SEQUENCE [LARGE SCALE GENOMIC DNA]</scope>
    <source>
        <strain evidence="2">FDAARGOS_652</strain>
    </source>
</reference>
<dbReference type="InterPro" id="IPR031355">
    <property type="entry name" value="YBL010C/LAA2-like"/>
</dbReference>
<dbReference type="Pfam" id="PF17104">
    <property type="entry name" value="YBL010C_LAA2"/>
    <property type="match status" value="1"/>
</dbReference>
<feature type="region of interest" description="Disordered" evidence="1">
    <location>
        <begin position="198"/>
        <end position="217"/>
    </location>
</feature>
<dbReference type="EMBL" id="JABWAB010000001">
    <property type="protein sequence ID" value="KAF6059436.1"/>
    <property type="molecule type" value="Genomic_DNA"/>
</dbReference>
<feature type="compositionally biased region" description="Basic and acidic residues" evidence="1">
    <location>
        <begin position="38"/>
        <end position="55"/>
    </location>
</feature>
<evidence type="ECO:0000313" key="2">
    <source>
        <dbReference type="EMBL" id="KAF6059436.1"/>
    </source>
</evidence>
<dbReference type="PANTHER" id="PTHR38698:SF1">
    <property type="entry name" value="FUNGAL PROTEIN"/>
    <property type="match status" value="1"/>
</dbReference>
<feature type="compositionally biased region" description="Polar residues" evidence="1">
    <location>
        <begin position="274"/>
        <end position="309"/>
    </location>
</feature>
<dbReference type="PANTHER" id="PTHR38698">
    <property type="entry name" value="EXPRESSED PROTEIN"/>
    <property type="match status" value="1"/>
</dbReference>
<feature type="compositionally biased region" description="Polar residues" evidence="1">
    <location>
        <begin position="96"/>
        <end position="107"/>
    </location>
</feature>
<feature type="compositionally biased region" description="Acidic residues" evidence="1">
    <location>
        <begin position="109"/>
        <end position="118"/>
    </location>
</feature>
<evidence type="ECO:0000313" key="3">
    <source>
        <dbReference type="Proteomes" id="UP000590412"/>
    </source>
</evidence>